<keyword evidence="3" id="KW-1185">Reference proteome</keyword>
<reference evidence="2 3" key="1">
    <citation type="submission" date="2024-09" db="EMBL/GenBank/DDBJ databases">
        <authorList>
            <person name="Sun Q."/>
            <person name="Mori K."/>
        </authorList>
    </citation>
    <scope>NUCLEOTIDE SEQUENCE [LARGE SCALE GENOMIC DNA]</scope>
    <source>
        <strain evidence="2 3">CCM 7609</strain>
    </source>
</reference>
<comment type="caution">
    <text evidence="2">The sequence shown here is derived from an EMBL/GenBank/DDBJ whole genome shotgun (WGS) entry which is preliminary data.</text>
</comment>
<name>A0ABV5FUQ2_9MICC</name>
<accession>A0ABV5FUQ2</accession>
<organism evidence="2 3">
    <name type="scientific">Citricoccus parietis</name>
    <dbReference type="NCBI Taxonomy" id="592307"/>
    <lineage>
        <taxon>Bacteria</taxon>
        <taxon>Bacillati</taxon>
        <taxon>Actinomycetota</taxon>
        <taxon>Actinomycetes</taxon>
        <taxon>Micrococcales</taxon>
        <taxon>Micrococcaceae</taxon>
        <taxon>Citricoccus</taxon>
    </lineage>
</organism>
<sequence length="54" mass="5616">MHAVEQAQVHDVHAQLGVHDLVQGLSDVIQFGLGCFSGHGDAPQAPVAAVSKRS</sequence>
<evidence type="ECO:0000313" key="3">
    <source>
        <dbReference type="Proteomes" id="UP001589575"/>
    </source>
</evidence>
<dbReference type="EMBL" id="JBHMFI010000001">
    <property type="protein sequence ID" value="MFB9070412.1"/>
    <property type="molecule type" value="Genomic_DNA"/>
</dbReference>
<protein>
    <submittedName>
        <fullName evidence="2">Uncharacterized protein</fullName>
    </submittedName>
</protein>
<dbReference type="EMBL" id="JBHMFI010000001">
    <property type="protein sequence ID" value="MFB9069692.1"/>
    <property type="molecule type" value="Genomic_DNA"/>
</dbReference>
<gene>
    <name evidence="1" type="ORF">ACFFX0_00135</name>
    <name evidence="2" type="ORF">ACFFX0_04090</name>
</gene>
<proteinExistence type="predicted"/>
<dbReference type="Proteomes" id="UP001589575">
    <property type="component" value="Unassembled WGS sequence"/>
</dbReference>
<evidence type="ECO:0000313" key="2">
    <source>
        <dbReference type="EMBL" id="MFB9070412.1"/>
    </source>
</evidence>
<evidence type="ECO:0000313" key="1">
    <source>
        <dbReference type="EMBL" id="MFB9069692.1"/>
    </source>
</evidence>